<feature type="transmembrane region" description="Helical" evidence="4">
    <location>
        <begin position="250"/>
        <end position="271"/>
    </location>
</feature>
<dbReference type="Gene3D" id="1.20.1250.20">
    <property type="entry name" value="MFS general substrate transporter like domains"/>
    <property type="match status" value="2"/>
</dbReference>
<dbReference type="InterPro" id="IPR011701">
    <property type="entry name" value="MFS"/>
</dbReference>
<dbReference type="AlphaFoldDB" id="A0AA50DP29"/>
<dbReference type="PANTHER" id="PTHR42910:SF1">
    <property type="entry name" value="MAJOR FACILITATOR SUPERFAMILY (MFS) PROFILE DOMAIN-CONTAINING PROTEIN"/>
    <property type="match status" value="1"/>
</dbReference>
<sequence length="401" mass="41891">MSLAETASLQENGLTGRTVFMLATGAGFAVAAIYYSQPMLGILVNELHAGVSTVGLVPTLTQIGYALGILLLAPLGDRHDRRQIIILKGLLLTLALLLSAFSNGITMLLVASLAVGITATMAQDIVPAAATLSPAARRGKTVGTVMTGLLLGILLSRVLSGFVAEFFGWRSMFGAAALMVLAITLIIWRNLPAIPASTTMSYPALLASMRHLWSGYKALRRATLAQALLSVGFSAFWSTLAVMLHEIYHLGSATAGLFGLAGAAGALAAPLAGSLADRRGPELVTRIGTTLATVSFALMFLLPLLPVPYQLALIVVSAVGFDFGVQSTLVSHQSIIFSLEPAARSRLNALMFTGVFVGMAAGSALGSVILELAGWQGVVMLLTLAGFGSMVVRWMSKNLHP</sequence>
<gene>
    <name evidence="6" type="ORF">Q3V30_03660</name>
</gene>
<dbReference type="InterPro" id="IPR020846">
    <property type="entry name" value="MFS_dom"/>
</dbReference>
<dbReference type="PROSITE" id="PS50850">
    <property type="entry name" value="MFS"/>
    <property type="match status" value="1"/>
</dbReference>
<dbReference type="EMBL" id="CP132353">
    <property type="protein sequence ID" value="WLS79621.1"/>
    <property type="molecule type" value="Genomic_DNA"/>
</dbReference>
<feature type="transmembrane region" description="Helical" evidence="4">
    <location>
        <begin position="350"/>
        <end position="369"/>
    </location>
</feature>
<feature type="transmembrane region" description="Helical" evidence="4">
    <location>
        <begin position="224"/>
        <end position="244"/>
    </location>
</feature>
<evidence type="ECO:0000259" key="5">
    <source>
        <dbReference type="PROSITE" id="PS50850"/>
    </source>
</evidence>
<dbReference type="RefSeq" id="WP_306210575.1">
    <property type="nucleotide sequence ID" value="NZ_CP132353.1"/>
</dbReference>
<evidence type="ECO:0000256" key="3">
    <source>
        <dbReference type="ARBA" id="ARBA00023136"/>
    </source>
</evidence>
<keyword evidence="2 4" id="KW-1133">Transmembrane helix</keyword>
<keyword evidence="1 4" id="KW-0812">Transmembrane</keyword>
<organism evidence="6 7">
    <name type="scientific">Erwinia pyri</name>
    <dbReference type="NCBI Taxonomy" id="3062598"/>
    <lineage>
        <taxon>Bacteria</taxon>
        <taxon>Pseudomonadati</taxon>
        <taxon>Pseudomonadota</taxon>
        <taxon>Gammaproteobacteria</taxon>
        <taxon>Enterobacterales</taxon>
        <taxon>Erwiniaceae</taxon>
        <taxon>Erwinia</taxon>
    </lineage>
</organism>
<protein>
    <submittedName>
        <fullName evidence="6">MFS transporter</fullName>
    </submittedName>
</protein>
<keyword evidence="3 4" id="KW-0472">Membrane</keyword>
<feature type="transmembrane region" description="Helical" evidence="4">
    <location>
        <begin position="311"/>
        <end position="330"/>
    </location>
</feature>
<dbReference type="PANTHER" id="PTHR42910">
    <property type="entry name" value="TRANSPORTER SCO4007-RELATED"/>
    <property type="match status" value="1"/>
</dbReference>
<reference evidence="6 7" key="1">
    <citation type="submission" date="2023-07" db="EMBL/GenBank/DDBJ databases">
        <title>Pathogenic bacteria of pear tree diseases.</title>
        <authorList>
            <person name="Zhang Z."/>
            <person name="He L."/>
            <person name="Huang R."/>
        </authorList>
    </citation>
    <scope>NUCLEOTIDE SEQUENCE [LARGE SCALE GENOMIC DNA]</scope>
    <source>
        <strain evidence="6 7">DE2</strain>
    </source>
</reference>
<feature type="transmembrane region" description="Helical" evidence="4">
    <location>
        <begin position="85"/>
        <end position="102"/>
    </location>
</feature>
<dbReference type="KEGG" id="epi:Q3V30_03660"/>
<dbReference type="GO" id="GO:0022857">
    <property type="term" value="F:transmembrane transporter activity"/>
    <property type="evidence" value="ECO:0007669"/>
    <property type="project" value="InterPro"/>
</dbReference>
<proteinExistence type="predicted"/>
<evidence type="ECO:0000256" key="1">
    <source>
        <dbReference type="ARBA" id="ARBA00022692"/>
    </source>
</evidence>
<name>A0AA50DP29_9GAMM</name>
<feature type="transmembrane region" description="Helical" evidence="4">
    <location>
        <begin position="142"/>
        <end position="163"/>
    </location>
</feature>
<feature type="transmembrane region" description="Helical" evidence="4">
    <location>
        <begin position="283"/>
        <end position="305"/>
    </location>
</feature>
<dbReference type="SUPFAM" id="SSF103473">
    <property type="entry name" value="MFS general substrate transporter"/>
    <property type="match status" value="1"/>
</dbReference>
<evidence type="ECO:0000256" key="2">
    <source>
        <dbReference type="ARBA" id="ARBA00022989"/>
    </source>
</evidence>
<feature type="domain" description="Major facilitator superfamily (MFS) profile" evidence="5">
    <location>
        <begin position="15"/>
        <end position="400"/>
    </location>
</feature>
<dbReference type="CDD" id="cd17324">
    <property type="entry name" value="MFS_NepI_like"/>
    <property type="match status" value="1"/>
</dbReference>
<dbReference type="InterPro" id="IPR036259">
    <property type="entry name" value="MFS_trans_sf"/>
</dbReference>
<evidence type="ECO:0000313" key="7">
    <source>
        <dbReference type="Proteomes" id="UP001228139"/>
    </source>
</evidence>
<feature type="transmembrane region" description="Helical" evidence="4">
    <location>
        <begin position="375"/>
        <end position="395"/>
    </location>
</feature>
<feature type="transmembrane region" description="Helical" evidence="4">
    <location>
        <begin position="169"/>
        <end position="188"/>
    </location>
</feature>
<feature type="transmembrane region" description="Helical" evidence="4">
    <location>
        <begin position="49"/>
        <end position="73"/>
    </location>
</feature>
<evidence type="ECO:0000313" key="6">
    <source>
        <dbReference type="EMBL" id="WLS79621.1"/>
    </source>
</evidence>
<evidence type="ECO:0000256" key="4">
    <source>
        <dbReference type="SAM" id="Phobius"/>
    </source>
</evidence>
<feature type="transmembrane region" description="Helical" evidence="4">
    <location>
        <begin position="19"/>
        <end position="37"/>
    </location>
</feature>
<dbReference type="Proteomes" id="UP001228139">
    <property type="component" value="Chromosome"/>
</dbReference>
<dbReference type="Pfam" id="PF07690">
    <property type="entry name" value="MFS_1"/>
    <property type="match status" value="1"/>
</dbReference>
<accession>A0AA50DP29</accession>
<keyword evidence="7" id="KW-1185">Reference proteome</keyword>